<proteinExistence type="inferred from homology"/>
<feature type="domain" description="Glycoside hydrolase family 5" evidence="5">
    <location>
        <begin position="113"/>
        <end position="171"/>
    </location>
</feature>
<evidence type="ECO:0000259" key="5">
    <source>
        <dbReference type="Pfam" id="PF00150"/>
    </source>
</evidence>
<dbReference type="RefSeq" id="XP_062791867.1">
    <property type="nucleotide sequence ID" value="XM_062935816.1"/>
</dbReference>
<name>A0ABZ1D0N2_9TREE</name>
<evidence type="ECO:0000256" key="3">
    <source>
        <dbReference type="ARBA" id="ARBA00023295"/>
    </source>
</evidence>
<dbReference type="InterPro" id="IPR001547">
    <property type="entry name" value="Glyco_hydro_5"/>
</dbReference>
<feature type="region of interest" description="Disordered" evidence="4">
    <location>
        <begin position="723"/>
        <end position="749"/>
    </location>
</feature>
<feature type="compositionally biased region" description="Polar residues" evidence="4">
    <location>
        <begin position="1"/>
        <end position="26"/>
    </location>
</feature>
<dbReference type="EMBL" id="CP141885">
    <property type="protein sequence ID" value="WRT67127.1"/>
    <property type="molecule type" value="Genomic_DNA"/>
</dbReference>
<dbReference type="SUPFAM" id="SSF51445">
    <property type="entry name" value="(Trans)glycosidases"/>
    <property type="match status" value="1"/>
</dbReference>
<dbReference type="Proteomes" id="UP001329825">
    <property type="component" value="Chromosome 5"/>
</dbReference>
<feature type="region of interest" description="Disordered" evidence="4">
    <location>
        <begin position="775"/>
        <end position="812"/>
    </location>
</feature>
<organism evidence="6 7">
    <name type="scientific">Kwoniella shivajii</name>
    <dbReference type="NCBI Taxonomy" id="564305"/>
    <lineage>
        <taxon>Eukaryota</taxon>
        <taxon>Fungi</taxon>
        <taxon>Dikarya</taxon>
        <taxon>Basidiomycota</taxon>
        <taxon>Agaricomycotina</taxon>
        <taxon>Tremellomycetes</taxon>
        <taxon>Tremellales</taxon>
        <taxon>Cryptococcaceae</taxon>
        <taxon>Kwoniella</taxon>
    </lineage>
</organism>
<keyword evidence="3" id="KW-0326">Glycosidase</keyword>
<gene>
    <name evidence="6" type="ORF">IL334_004093</name>
</gene>
<reference evidence="6 7" key="1">
    <citation type="submission" date="2024-01" db="EMBL/GenBank/DDBJ databases">
        <title>Comparative genomics of Cryptococcus and Kwoniella reveals pathogenesis evolution and contrasting modes of karyotype evolution via chromosome fusion or intercentromeric recombination.</title>
        <authorList>
            <person name="Coelho M.A."/>
            <person name="David-Palma M."/>
            <person name="Shea T."/>
            <person name="Bowers K."/>
            <person name="McGinley-Smith S."/>
            <person name="Mohammad A.W."/>
            <person name="Gnirke A."/>
            <person name="Yurkov A.M."/>
            <person name="Nowrousian M."/>
            <person name="Sun S."/>
            <person name="Cuomo C.A."/>
            <person name="Heitman J."/>
        </authorList>
    </citation>
    <scope>NUCLEOTIDE SEQUENCE [LARGE SCALE GENOMIC DNA]</scope>
    <source>
        <strain evidence="6">CBS 11374</strain>
    </source>
</reference>
<accession>A0ABZ1D0N2</accession>
<keyword evidence="2" id="KW-0378">Hydrolase</keyword>
<dbReference type="Gene3D" id="3.20.20.80">
    <property type="entry name" value="Glycosidases"/>
    <property type="match status" value="2"/>
</dbReference>
<feature type="region of interest" description="Disordered" evidence="4">
    <location>
        <begin position="1"/>
        <end position="28"/>
    </location>
</feature>
<evidence type="ECO:0000256" key="4">
    <source>
        <dbReference type="SAM" id="MobiDB-lite"/>
    </source>
</evidence>
<dbReference type="InterPro" id="IPR017853">
    <property type="entry name" value="GH"/>
</dbReference>
<evidence type="ECO:0000313" key="7">
    <source>
        <dbReference type="Proteomes" id="UP001329825"/>
    </source>
</evidence>
<dbReference type="Pfam" id="PF00150">
    <property type="entry name" value="Cellulase"/>
    <property type="match status" value="1"/>
</dbReference>
<dbReference type="PANTHER" id="PTHR31308">
    <property type="match status" value="1"/>
</dbReference>
<dbReference type="PANTHER" id="PTHR31308:SF6">
    <property type="entry name" value="GLYCOSIDE HYDROLASE FAMILY 5 C-TERMINAL DOMAIN-CONTAINING PROTEIN"/>
    <property type="match status" value="1"/>
</dbReference>
<sequence>MVAPNPSRSQLDTSHSYFLQPSSTTGGPPIGLLLRGVNISSTSKYPTLPQSLDEYQDLAGRTRDERDKKRRILAGQESYLGEEEVGFYSEAEQGGRDGWFVGRPFPLEEADVHLKRLKAWGFTTIRYLVTWEAIEHAGPGKYDEEFIDYTIKILHKCREHGMRVFISPHQDVFSRFTCGSGAPYWVLVALGLNPRRIHGTGSAIVHQCWSKGGFGGEEGIQGVLDDKLDDWPDMIWNTNLHRLAVRHCFTMFWSSERFAPKCKIDGIPASQYLQDHFISAYGHLAERISDAGDILDDCLIGWDSMNEPSEGFIGMPNLNEFPPAQSFKKGPSPTPLQGFQLGLGQKVNNIEFGDFTSTGQKSKGTVTITPPEGKGVWLTREEAKEAEMKWGWKWSEDWDFWDENGQGGCVWAAHGVWDPLKGTIKRPQYFSPPDSEVDFIRDFWRVHYTRFLERIRSSHPNAISFINPPVFEEPPDLSEDVKRGRIASSPHFYDGLTLLNKRRHVFNADAVGLQRGLTNILSALRFGSKSIRSTLRGQLGELKSDANKEEGMGNDVEGGEYPTIIGEIGTPWDMKETRLLGLAKGKTDRKDYKEPAKAMDEVLNACDGHNALSYTLWVYEPLSSHNLGDGWNGEDLSLISYDEIPTTSNSPEIDDDLLILKPPDLKSLITLGSRGIQSWCRPYPLESVSRIDKFSFEMKSSEFHLTILIQGVQNHKLWKKDSDSNENTLVNGNGVESEPTSSIDQNENDDVQGYTKVYLPYIHYLKSNLDLDSHSSTTTSSSTISSTSKSTPISTLVSSKGDQNPRLIGEPSEDEEEWIKGTEPARIDIELIELSEGSLEIKGQWGYWKYKLGEKGERIASLKIRPWKG</sequence>
<dbReference type="InterPro" id="IPR018087">
    <property type="entry name" value="Glyco_hydro_5_CS"/>
</dbReference>
<keyword evidence="7" id="KW-1185">Reference proteome</keyword>
<evidence type="ECO:0000313" key="6">
    <source>
        <dbReference type="EMBL" id="WRT67127.1"/>
    </source>
</evidence>
<protein>
    <recommendedName>
        <fullName evidence="5">Glycoside hydrolase family 5 domain-containing protein</fullName>
    </recommendedName>
</protein>
<dbReference type="PROSITE" id="PS00659">
    <property type="entry name" value="GLYCOSYL_HYDROL_F5"/>
    <property type="match status" value="1"/>
</dbReference>
<dbReference type="GeneID" id="87956224"/>
<evidence type="ECO:0000256" key="1">
    <source>
        <dbReference type="ARBA" id="ARBA00005641"/>
    </source>
</evidence>
<dbReference type="InterPro" id="IPR052066">
    <property type="entry name" value="Glycosphingolipid_Hydrolases"/>
</dbReference>
<comment type="similarity">
    <text evidence="1">Belongs to the glycosyl hydrolase 5 (cellulase A) family.</text>
</comment>
<evidence type="ECO:0000256" key="2">
    <source>
        <dbReference type="ARBA" id="ARBA00022801"/>
    </source>
</evidence>
<feature type="compositionally biased region" description="Low complexity" evidence="4">
    <location>
        <begin position="775"/>
        <end position="795"/>
    </location>
</feature>